<comment type="caution">
    <text evidence="6">The sequence shown here is derived from an EMBL/GenBank/DDBJ whole genome shotgun (WGS) entry which is preliminary data.</text>
</comment>
<evidence type="ECO:0000259" key="5">
    <source>
        <dbReference type="Pfam" id="PF13649"/>
    </source>
</evidence>
<dbReference type="PANTHER" id="PTHR43861">
    <property type="entry name" value="TRANS-ACONITATE 2-METHYLTRANSFERASE-RELATED"/>
    <property type="match status" value="1"/>
</dbReference>
<organism evidence="6 7">
    <name type="scientific">Thalassococcus profundi</name>
    <dbReference type="NCBI Taxonomy" id="2282382"/>
    <lineage>
        <taxon>Bacteria</taxon>
        <taxon>Pseudomonadati</taxon>
        <taxon>Pseudomonadota</taxon>
        <taxon>Alphaproteobacteria</taxon>
        <taxon>Rhodobacterales</taxon>
        <taxon>Roseobacteraceae</taxon>
        <taxon>Thalassococcus</taxon>
    </lineage>
</organism>
<gene>
    <name evidence="6" type="ORF">DU478_20510</name>
</gene>
<dbReference type="PANTHER" id="PTHR43861:SF1">
    <property type="entry name" value="TRANS-ACONITATE 2-METHYLTRANSFERASE"/>
    <property type="match status" value="1"/>
</dbReference>
<dbReference type="InterPro" id="IPR041698">
    <property type="entry name" value="Methyltransf_25"/>
</dbReference>
<evidence type="ECO:0000313" key="7">
    <source>
        <dbReference type="Proteomes" id="UP000253977"/>
    </source>
</evidence>
<sequence length="634" mass="69627">MRALPAPIWTLRILPAGPAILADGAMTTPPATGFSPRCGRWGWARQGLSGKRIAPAGDPGDSALEHRVRPLHGAVQKSRKGLRIGKHPIPAERLAAQVVQEHDMLQFLRVHPVGDGIVGKVPAHRQGTHRQAQVDAGQRQRHLRRPPVAKLRRHPGAQLQVMGVEGGQLRRRSGKHAVVDVERRLGRVLLRYQRIAVWRGDIAAQHRPGDLGPVAPGVPVTPLPGEMVMRDHPAQGLLGQQLARHRPDRRQHRHVGIAKHRQIGGGVQQIEPHLVLVHMGGVRSPRGMRPVHLDPLEIRLPSGGYLFDRVIAEGADQPGARLVAAKRVEAEPEERHLGKEPVGGAAAQQKFQFHLVPPAVAPSVVPALTNRPHPHHLCRRRGQETLDKAKPRTVSAGPPQPESRQMNWVSRYYDRRVAAGAGKGLFWQVGHTHQGQPIGPAQFEAMLAALLAQLDPAPRSTLLELCCGNGVVTRALAGHFAHTVAMDFSAEMIRVAKAECAAPNLDYRVADAKRLPDDLGGGFDRVLMNAALQHFSKAEFRDLLVRLKTMTAPGARLLFAFVPDAARRDAFDRRLNPGLRLRLRRLLGRDLVTHWYGADEVRAICADLGLSARFTDADPAIAGAWYRHDILIER</sequence>
<reference evidence="6 7" key="1">
    <citation type="submission" date="2018-07" db="EMBL/GenBank/DDBJ databases">
        <title>Thalassococcus profundi sp. nov., a marine bacterium isolated from deep seawater of Okinawa Trough.</title>
        <authorList>
            <person name="Yu M."/>
        </authorList>
    </citation>
    <scope>NUCLEOTIDE SEQUENCE [LARGE SCALE GENOMIC DNA]</scope>
    <source>
        <strain evidence="6 7">WRAS1</strain>
    </source>
</reference>
<protein>
    <submittedName>
        <fullName evidence="6">Class I SAM-dependent methyltransferase</fullName>
    </submittedName>
</protein>
<dbReference type="EMBL" id="QPMK01000023">
    <property type="protein sequence ID" value="RDD64381.1"/>
    <property type="molecule type" value="Genomic_DNA"/>
</dbReference>
<dbReference type="InterPro" id="IPR029063">
    <property type="entry name" value="SAM-dependent_MTases_sf"/>
</dbReference>
<feature type="domain" description="Methyltransferase" evidence="5">
    <location>
        <begin position="463"/>
        <end position="554"/>
    </location>
</feature>
<keyword evidence="1 6" id="KW-0489">Methyltransferase</keyword>
<evidence type="ECO:0000256" key="4">
    <source>
        <dbReference type="SAM" id="SignalP"/>
    </source>
</evidence>
<dbReference type="GO" id="GO:0008168">
    <property type="term" value="F:methyltransferase activity"/>
    <property type="evidence" value="ECO:0007669"/>
    <property type="project" value="UniProtKB-KW"/>
</dbReference>
<feature type="chain" id="PRO_5016900937" evidence="4">
    <location>
        <begin position="22"/>
        <end position="634"/>
    </location>
</feature>
<dbReference type="AlphaFoldDB" id="A0A369TG84"/>
<dbReference type="Gene3D" id="3.40.50.150">
    <property type="entry name" value="Vaccinia Virus protein VP39"/>
    <property type="match status" value="1"/>
</dbReference>
<keyword evidence="2 6" id="KW-0808">Transferase</keyword>
<feature type="signal peptide" evidence="4">
    <location>
        <begin position="1"/>
        <end position="21"/>
    </location>
</feature>
<evidence type="ECO:0000256" key="1">
    <source>
        <dbReference type="ARBA" id="ARBA00022603"/>
    </source>
</evidence>
<dbReference type="GO" id="GO:0032259">
    <property type="term" value="P:methylation"/>
    <property type="evidence" value="ECO:0007669"/>
    <property type="project" value="UniProtKB-KW"/>
</dbReference>
<dbReference type="Pfam" id="PF13649">
    <property type="entry name" value="Methyltransf_25"/>
    <property type="match status" value="1"/>
</dbReference>
<keyword evidence="4" id="KW-0732">Signal</keyword>
<proteinExistence type="predicted"/>
<evidence type="ECO:0000256" key="3">
    <source>
        <dbReference type="SAM" id="MobiDB-lite"/>
    </source>
</evidence>
<name>A0A369TG84_9RHOB</name>
<evidence type="ECO:0000256" key="2">
    <source>
        <dbReference type="ARBA" id="ARBA00022679"/>
    </source>
</evidence>
<keyword evidence="7" id="KW-1185">Reference proteome</keyword>
<dbReference type="Proteomes" id="UP000253977">
    <property type="component" value="Unassembled WGS sequence"/>
</dbReference>
<dbReference type="CDD" id="cd02440">
    <property type="entry name" value="AdoMet_MTases"/>
    <property type="match status" value="1"/>
</dbReference>
<dbReference type="SUPFAM" id="SSF53335">
    <property type="entry name" value="S-adenosyl-L-methionine-dependent methyltransferases"/>
    <property type="match status" value="1"/>
</dbReference>
<feature type="region of interest" description="Disordered" evidence="3">
    <location>
        <begin position="382"/>
        <end position="403"/>
    </location>
</feature>
<accession>A0A369TG84</accession>
<evidence type="ECO:0000313" key="6">
    <source>
        <dbReference type="EMBL" id="RDD64381.1"/>
    </source>
</evidence>